<accession>A0A915HVV7</accession>
<name>A0A915HVV7_ROMCU</name>
<protein>
    <submittedName>
        <fullName evidence="2">Uncharacterized protein</fullName>
    </submittedName>
</protein>
<proteinExistence type="predicted"/>
<sequence>MQSPYTKVILLAKHRYFGSLQEGGIFGYWEFNGCSPTLEMSNKICIE</sequence>
<organism evidence="1 2">
    <name type="scientific">Romanomermis culicivorax</name>
    <name type="common">Nematode worm</name>
    <dbReference type="NCBI Taxonomy" id="13658"/>
    <lineage>
        <taxon>Eukaryota</taxon>
        <taxon>Metazoa</taxon>
        <taxon>Ecdysozoa</taxon>
        <taxon>Nematoda</taxon>
        <taxon>Enoplea</taxon>
        <taxon>Dorylaimia</taxon>
        <taxon>Mermithida</taxon>
        <taxon>Mermithoidea</taxon>
        <taxon>Mermithidae</taxon>
        <taxon>Romanomermis</taxon>
    </lineage>
</organism>
<keyword evidence="1" id="KW-1185">Reference proteome</keyword>
<evidence type="ECO:0000313" key="1">
    <source>
        <dbReference type="Proteomes" id="UP000887565"/>
    </source>
</evidence>
<dbReference type="WBParaSite" id="nRc.2.0.1.t05553-RA">
    <property type="protein sequence ID" value="nRc.2.0.1.t05553-RA"/>
    <property type="gene ID" value="nRc.2.0.1.g05553"/>
</dbReference>
<evidence type="ECO:0000313" key="2">
    <source>
        <dbReference type="WBParaSite" id="nRc.2.0.1.t05553-RA"/>
    </source>
</evidence>
<dbReference type="AlphaFoldDB" id="A0A915HVV7"/>
<reference evidence="2" key="1">
    <citation type="submission" date="2022-11" db="UniProtKB">
        <authorList>
            <consortium name="WormBaseParasite"/>
        </authorList>
    </citation>
    <scope>IDENTIFICATION</scope>
</reference>
<dbReference type="Proteomes" id="UP000887565">
    <property type="component" value="Unplaced"/>
</dbReference>